<accession>A0AAV5GNM7</accession>
<dbReference type="AlphaFoldDB" id="A0AAV5GNM7"/>
<evidence type="ECO:0000313" key="2">
    <source>
        <dbReference type="Proteomes" id="UP001342314"/>
    </source>
</evidence>
<evidence type="ECO:0000313" key="1">
    <source>
        <dbReference type="EMBL" id="GJN90293.1"/>
    </source>
</evidence>
<sequence length="87" mass="9558">MPLLGYIAGFASLGFGVRCYQLAIMKRNIFENLGGHALSTGAFAGLGYYAYHAEQTQRQLLADKKEQLLRMREKDDAIVASADGAHH</sequence>
<dbReference type="EMBL" id="BQKY01000006">
    <property type="protein sequence ID" value="GJN90293.1"/>
    <property type="molecule type" value="Genomic_DNA"/>
</dbReference>
<dbReference type="Proteomes" id="UP001342314">
    <property type="component" value="Unassembled WGS sequence"/>
</dbReference>
<name>A0AAV5GNM7_9BASI</name>
<protein>
    <recommendedName>
        <fullName evidence="3">HIG1 domain-containing protein</fullName>
    </recommendedName>
</protein>
<dbReference type="PANTHER" id="PTHR39218:SF1">
    <property type="entry name" value="OXIDOREDUCTASE 14 KDA SUBUNIT, PUTATIVE (AFU_ORTHOLOGUE AFUA_1G12110)-RELATED"/>
    <property type="match status" value="1"/>
</dbReference>
<keyword evidence="2" id="KW-1185">Reference proteome</keyword>
<organism evidence="1 2">
    <name type="scientific">Rhodotorula paludigena</name>
    <dbReference type="NCBI Taxonomy" id="86838"/>
    <lineage>
        <taxon>Eukaryota</taxon>
        <taxon>Fungi</taxon>
        <taxon>Dikarya</taxon>
        <taxon>Basidiomycota</taxon>
        <taxon>Pucciniomycotina</taxon>
        <taxon>Microbotryomycetes</taxon>
        <taxon>Sporidiobolales</taxon>
        <taxon>Sporidiobolaceae</taxon>
        <taxon>Rhodotorula</taxon>
    </lineage>
</organism>
<proteinExistence type="predicted"/>
<gene>
    <name evidence="1" type="ORF">Rhopal_003301-T1</name>
</gene>
<dbReference type="PANTHER" id="PTHR39218">
    <property type="entry name" value="OXIDOREDUCTASE 14 KDA SUBUNIT, PUTATIVE (AFU_ORTHOLOGUE AFUA_1G12110)-RELATED"/>
    <property type="match status" value="1"/>
</dbReference>
<comment type="caution">
    <text evidence="1">The sequence shown here is derived from an EMBL/GenBank/DDBJ whole genome shotgun (WGS) entry which is preliminary data.</text>
</comment>
<evidence type="ECO:0008006" key="3">
    <source>
        <dbReference type="Google" id="ProtNLM"/>
    </source>
</evidence>
<reference evidence="1 2" key="1">
    <citation type="submission" date="2021-12" db="EMBL/GenBank/DDBJ databases">
        <title>High titer production of polyol ester of fatty acids by Rhodotorula paludigena BS15 towards product separation-free biomass refinery.</title>
        <authorList>
            <person name="Mano J."/>
            <person name="Ono H."/>
            <person name="Tanaka T."/>
            <person name="Naito K."/>
            <person name="Sushida H."/>
            <person name="Ike M."/>
            <person name="Tokuyasu K."/>
            <person name="Kitaoka M."/>
        </authorList>
    </citation>
    <scope>NUCLEOTIDE SEQUENCE [LARGE SCALE GENOMIC DNA]</scope>
    <source>
        <strain evidence="1 2">BS15</strain>
    </source>
</reference>